<comment type="caution">
    <text evidence="2">The sequence shown here is derived from an EMBL/GenBank/DDBJ whole genome shotgun (WGS) entry which is preliminary data.</text>
</comment>
<feature type="region of interest" description="Disordered" evidence="1">
    <location>
        <begin position="141"/>
        <end position="165"/>
    </location>
</feature>
<gene>
    <name evidence="2" type="ORF">HO173_011023</name>
</gene>
<dbReference type="RefSeq" id="XP_037160140.1">
    <property type="nucleotide sequence ID" value="XM_037312908.1"/>
</dbReference>
<feature type="compositionally biased region" description="Basic and acidic residues" evidence="1">
    <location>
        <begin position="141"/>
        <end position="150"/>
    </location>
</feature>
<feature type="compositionally biased region" description="Low complexity" evidence="1">
    <location>
        <begin position="151"/>
        <end position="165"/>
    </location>
</feature>
<dbReference type="OrthoDB" id="508139at2759"/>
<protein>
    <submittedName>
        <fullName evidence="2">Uncharacterized protein</fullName>
    </submittedName>
</protein>
<evidence type="ECO:0000313" key="2">
    <source>
        <dbReference type="EMBL" id="KAF6230672.1"/>
    </source>
</evidence>
<dbReference type="EMBL" id="JACCJC010000065">
    <property type="protein sequence ID" value="KAF6230672.1"/>
    <property type="molecule type" value="Genomic_DNA"/>
</dbReference>
<evidence type="ECO:0000313" key="3">
    <source>
        <dbReference type="Proteomes" id="UP000578531"/>
    </source>
</evidence>
<name>A0A8H6L096_9LECA</name>
<keyword evidence="3" id="KW-1185">Reference proteome</keyword>
<proteinExistence type="predicted"/>
<dbReference type="AlphaFoldDB" id="A0A8H6L096"/>
<organism evidence="2 3">
    <name type="scientific">Letharia columbiana</name>
    <dbReference type="NCBI Taxonomy" id="112416"/>
    <lineage>
        <taxon>Eukaryota</taxon>
        <taxon>Fungi</taxon>
        <taxon>Dikarya</taxon>
        <taxon>Ascomycota</taxon>
        <taxon>Pezizomycotina</taxon>
        <taxon>Lecanoromycetes</taxon>
        <taxon>OSLEUM clade</taxon>
        <taxon>Lecanoromycetidae</taxon>
        <taxon>Lecanorales</taxon>
        <taxon>Lecanorineae</taxon>
        <taxon>Parmeliaceae</taxon>
        <taxon>Letharia</taxon>
    </lineage>
</organism>
<evidence type="ECO:0000256" key="1">
    <source>
        <dbReference type="SAM" id="MobiDB-lite"/>
    </source>
</evidence>
<dbReference type="Proteomes" id="UP000578531">
    <property type="component" value="Unassembled WGS sequence"/>
</dbReference>
<accession>A0A8H6L096</accession>
<reference evidence="2 3" key="1">
    <citation type="journal article" date="2020" name="Genomics">
        <title>Complete, high-quality genomes from long-read metagenomic sequencing of two wolf lichen thalli reveals enigmatic genome architecture.</title>
        <authorList>
            <person name="McKenzie S.K."/>
            <person name="Walston R.F."/>
            <person name="Allen J.L."/>
        </authorList>
    </citation>
    <scope>NUCLEOTIDE SEQUENCE [LARGE SCALE GENOMIC DNA]</scope>
    <source>
        <strain evidence="2">WasteWater2</strain>
    </source>
</reference>
<dbReference type="GeneID" id="59292669"/>
<sequence length="165" mass="18401">MSHIPTIYLTWTGANGEKTCLNILFPASEPIYEQTKSLRQGFTDLFGHVAEMLRAKKLPLTDAVLHYAAGEWPSHVKNFLQRGGTVYAVVQACFDCAMNQDIYLGDGEHHLTFQKDIDAMPACRNDGEFVFARRQCRRLEGLPDEPHDKLPASSASTSNPTSNET</sequence>